<proteinExistence type="predicted"/>
<accession>A0A843VBS1</accession>
<dbReference type="EMBL" id="NMUH01001468">
    <property type="protein sequence ID" value="MQL92636.1"/>
    <property type="molecule type" value="Genomic_DNA"/>
</dbReference>
<dbReference type="AlphaFoldDB" id="A0A843VBS1"/>
<comment type="caution">
    <text evidence="1">The sequence shown here is derived from an EMBL/GenBank/DDBJ whole genome shotgun (WGS) entry which is preliminary data.</text>
</comment>
<reference evidence="1" key="1">
    <citation type="submission" date="2017-07" db="EMBL/GenBank/DDBJ databases">
        <title>Taro Niue Genome Assembly and Annotation.</title>
        <authorList>
            <person name="Atibalentja N."/>
            <person name="Keating K."/>
            <person name="Fields C.J."/>
        </authorList>
    </citation>
    <scope>NUCLEOTIDE SEQUENCE</scope>
    <source>
        <strain evidence="1">Niue_2</strain>
        <tissue evidence="1">Leaf</tissue>
    </source>
</reference>
<dbReference type="Proteomes" id="UP000652761">
    <property type="component" value="Unassembled WGS sequence"/>
</dbReference>
<name>A0A843VBS1_COLES</name>
<evidence type="ECO:0000313" key="2">
    <source>
        <dbReference type="Proteomes" id="UP000652761"/>
    </source>
</evidence>
<keyword evidence="2" id="KW-1185">Reference proteome</keyword>
<sequence length="153" mass="17076">MEEGMLKPQLFLPCFNMTSKSHRCINTLHQTLGDELYILLGSCEGALGSWVAEDQAHQALLLPHCVLLRPVQTVHLELTKGRIGAVDSQEGAIDRWQQIELRFTGSVGIYQQQQEGCRQIHTVQKSRVLEDMCLSTALGWLSTGSSRTSRNVV</sequence>
<evidence type="ECO:0000313" key="1">
    <source>
        <dbReference type="EMBL" id="MQL92636.1"/>
    </source>
</evidence>
<protein>
    <submittedName>
        <fullName evidence="1">Uncharacterized protein</fullName>
    </submittedName>
</protein>
<gene>
    <name evidence="1" type="ORF">Taro_025259</name>
</gene>
<organism evidence="1 2">
    <name type="scientific">Colocasia esculenta</name>
    <name type="common">Wild taro</name>
    <name type="synonym">Arum esculentum</name>
    <dbReference type="NCBI Taxonomy" id="4460"/>
    <lineage>
        <taxon>Eukaryota</taxon>
        <taxon>Viridiplantae</taxon>
        <taxon>Streptophyta</taxon>
        <taxon>Embryophyta</taxon>
        <taxon>Tracheophyta</taxon>
        <taxon>Spermatophyta</taxon>
        <taxon>Magnoliopsida</taxon>
        <taxon>Liliopsida</taxon>
        <taxon>Araceae</taxon>
        <taxon>Aroideae</taxon>
        <taxon>Colocasieae</taxon>
        <taxon>Colocasia</taxon>
    </lineage>
</organism>